<dbReference type="GO" id="GO:0000175">
    <property type="term" value="F:3'-5'-RNA exonuclease activity"/>
    <property type="evidence" value="ECO:0007669"/>
    <property type="project" value="TreeGrafter"/>
</dbReference>
<name>A0A916NQZ7_9BACL</name>
<proteinExistence type="predicted"/>
<accession>A0A916NQZ7</accession>
<keyword evidence="3" id="KW-1185">Reference proteome</keyword>
<dbReference type="PANTHER" id="PTHR12121:SF36">
    <property type="entry name" value="ENDONUCLEASE_EXONUCLEASE_PHOSPHATASE DOMAIN-CONTAINING PROTEIN"/>
    <property type="match status" value="1"/>
</dbReference>
<protein>
    <recommendedName>
        <fullName evidence="1">Endonuclease/exonuclease/phosphatase domain-containing protein</fullName>
    </recommendedName>
</protein>
<dbReference type="InterPro" id="IPR005135">
    <property type="entry name" value="Endo/exonuclease/phosphatase"/>
</dbReference>
<feature type="domain" description="Endonuclease/exonuclease/phosphatase" evidence="1">
    <location>
        <begin position="6"/>
        <end position="254"/>
    </location>
</feature>
<sequence>MTIQAMTFNLRYHEPKDGDDAWPHRIGKVADIIEANAPDVIGTQEGQAPMLEDLQQRLDGYRWIGKPRDDGARSEHCAVLYREARLEPLEEGQFWLSETPEATASKSWDTSITRICTWVRFRDKQTGDSFAVFNTHLDHRGEEARRNGAALVYERMSAYREKHGIPLLLMGDMNCTPASDAIRFFRGELPHGPVTTDLQDVFDHVEKPVGATFNGFKGRVEGEPIDYIFTTKDWIVIRALIDRTQYGGAYPSDHYPVIATLEMTR</sequence>
<dbReference type="CDD" id="cd09083">
    <property type="entry name" value="EEP-1"/>
    <property type="match status" value="1"/>
</dbReference>
<evidence type="ECO:0000313" key="3">
    <source>
        <dbReference type="Proteomes" id="UP000693672"/>
    </source>
</evidence>
<dbReference type="PANTHER" id="PTHR12121">
    <property type="entry name" value="CARBON CATABOLITE REPRESSOR PROTEIN 4"/>
    <property type="match status" value="1"/>
</dbReference>
<evidence type="ECO:0000259" key="1">
    <source>
        <dbReference type="Pfam" id="PF03372"/>
    </source>
</evidence>
<dbReference type="EMBL" id="CAJVAS010000025">
    <property type="protein sequence ID" value="CAG7643686.1"/>
    <property type="molecule type" value="Genomic_DNA"/>
</dbReference>
<dbReference type="RefSeq" id="WP_246627589.1">
    <property type="nucleotide sequence ID" value="NZ_CAJVAS010000025.1"/>
</dbReference>
<evidence type="ECO:0000313" key="2">
    <source>
        <dbReference type="EMBL" id="CAG7643686.1"/>
    </source>
</evidence>
<gene>
    <name evidence="2" type="ORF">PAESOLCIP111_04527</name>
</gene>
<comment type="caution">
    <text evidence="2">The sequence shown here is derived from an EMBL/GenBank/DDBJ whole genome shotgun (WGS) entry which is preliminary data.</text>
</comment>
<dbReference type="Proteomes" id="UP000693672">
    <property type="component" value="Unassembled WGS sequence"/>
</dbReference>
<dbReference type="Pfam" id="PF03372">
    <property type="entry name" value="Exo_endo_phos"/>
    <property type="match status" value="1"/>
</dbReference>
<organism evidence="2 3">
    <name type="scientific">Paenibacillus solanacearum</name>
    <dbReference type="NCBI Taxonomy" id="2048548"/>
    <lineage>
        <taxon>Bacteria</taxon>
        <taxon>Bacillati</taxon>
        <taxon>Bacillota</taxon>
        <taxon>Bacilli</taxon>
        <taxon>Bacillales</taxon>
        <taxon>Paenibacillaceae</taxon>
        <taxon>Paenibacillus</taxon>
    </lineage>
</organism>
<dbReference type="AlphaFoldDB" id="A0A916NQZ7"/>
<reference evidence="2" key="1">
    <citation type="submission" date="2021-06" db="EMBL/GenBank/DDBJ databases">
        <authorList>
            <person name="Criscuolo A."/>
        </authorList>
    </citation>
    <scope>NUCLEOTIDE SEQUENCE</scope>
    <source>
        <strain evidence="2">CIP111600</strain>
    </source>
</reference>
<dbReference type="InterPro" id="IPR050410">
    <property type="entry name" value="CCR4/nocturin_mRNA_transcr"/>
</dbReference>